<feature type="chain" id="PRO_5042146519" evidence="1">
    <location>
        <begin position="19"/>
        <end position="108"/>
    </location>
</feature>
<keyword evidence="3" id="KW-1185">Reference proteome</keyword>
<reference evidence="2" key="2">
    <citation type="submission" date="2023-06" db="EMBL/GenBank/DDBJ databases">
        <authorList>
            <consortium name="Lawrence Berkeley National Laboratory"/>
            <person name="Haridas S."/>
            <person name="Hensen N."/>
            <person name="Bonometti L."/>
            <person name="Westerberg I."/>
            <person name="Brannstrom I.O."/>
            <person name="Guillou S."/>
            <person name="Cros-Aarteil S."/>
            <person name="Calhoun S."/>
            <person name="Kuo A."/>
            <person name="Mondo S."/>
            <person name="Pangilinan J."/>
            <person name="Riley R."/>
            <person name="Labutti K."/>
            <person name="Andreopoulos B."/>
            <person name="Lipzen A."/>
            <person name="Chen C."/>
            <person name="Yanf M."/>
            <person name="Daum C."/>
            <person name="Ng V."/>
            <person name="Clum A."/>
            <person name="Steindorff A."/>
            <person name="Ohm R."/>
            <person name="Martin F."/>
            <person name="Silar P."/>
            <person name="Natvig D."/>
            <person name="Lalanne C."/>
            <person name="Gautier V."/>
            <person name="Ament-Velasquez S.L."/>
            <person name="Kruys A."/>
            <person name="Hutchinson M.I."/>
            <person name="Powell A.J."/>
            <person name="Barry K."/>
            <person name="Miller A.N."/>
            <person name="Grigoriev I.V."/>
            <person name="Debuchy R."/>
            <person name="Gladieux P."/>
            <person name="Thoren M.H."/>
            <person name="Johannesson H."/>
        </authorList>
    </citation>
    <scope>NUCLEOTIDE SEQUENCE</scope>
    <source>
        <strain evidence="2">CBS 168.71</strain>
    </source>
</reference>
<dbReference type="GeneID" id="87842949"/>
<protein>
    <submittedName>
        <fullName evidence="2">Uncharacterized protein</fullName>
    </submittedName>
</protein>
<accession>A0AAE0HF77</accession>
<gene>
    <name evidence="2" type="ORF">B0H64DRAFT_432136</name>
</gene>
<evidence type="ECO:0000313" key="2">
    <source>
        <dbReference type="EMBL" id="KAK3295376.1"/>
    </source>
</evidence>
<keyword evidence="1" id="KW-0732">Signal</keyword>
<sequence>MMFKATTVIALAAALAQAAAVDARTGLSARQDRPCPDSGLSCGWYLLGSGNGADTPCTTRATLEGLNGTVDVFDSIWRVEAGAPVAWVEECQSGCSNIGDRPSTTCNA</sequence>
<dbReference type="RefSeq" id="XP_062658890.1">
    <property type="nucleotide sequence ID" value="XM_062806001.1"/>
</dbReference>
<comment type="caution">
    <text evidence="2">The sequence shown here is derived from an EMBL/GenBank/DDBJ whole genome shotgun (WGS) entry which is preliminary data.</text>
</comment>
<evidence type="ECO:0000313" key="3">
    <source>
        <dbReference type="Proteomes" id="UP001278766"/>
    </source>
</evidence>
<feature type="signal peptide" evidence="1">
    <location>
        <begin position="1"/>
        <end position="18"/>
    </location>
</feature>
<dbReference type="Proteomes" id="UP001278766">
    <property type="component" value="Unassembled WGS sequence"/>
</dbReference>
<organism evidence="2 3">
    <name type="scientific">Chaetomium fimeti</name>
    <dbReference type="NCBI Taxonomy" id="1854472"/>
    <lineage>
        <taxon>Eukaryota</taxon>
        <taxon>Fungi</taxon>
        <taxon>Dikarya</taxon>
        <taxon>Ascomycota</taxon>
        <taxon>Pezizomycotina</taxon>
        <taxon>Sordariomycetes</taxon>
        <taxon>Sordariomycetidae</taxon>
        <taxon>Sordariales</taxon>
        <taxon>Chaetomiaceae</taxon>
        <taxon>Chaetomium</taxon>
    </lineage>
</organism>
<name>A0AAE0HF77_9PEZI</name>
<evidence type="ECO:0000256" key="1">
    <source>
        <dbReference type="SAM" id="SignalP"/>
    </source>
</evidence>
<dbReference type="EMBL" id="JAUEPN010000004">
    <property type="protein sequence ID" value="KAK3295376.1"/>
    <property type="molecule type" value="Genomic_DNA"/>
</dbReference>
<dbReference type="AlphaFoldDB" id="A0AAE0HF77"/>
<proteinExistence type="predicted"/>
<reference evidence="2" key="1">
    <citation type="journal article" date="2023" name="Mol. Phylogenet. Evol.">
        <title>Genome-scale phylogeny and comparative genomics of the fungal order Sordariales.</title>
        <authorList>
            <person name="Hensen N."/>
            <person name="Bonometti L."/>
            <person name="Westerberg I."/>
            <person name="Brannstrom I.O."/>
            <person name="Guillou S."/>
            <person name="Cros-Aarteil S."/>
            <person name="Calhoun S."/>
            <person name="Haridas S."/>
            <person name="Kuo A."/>
            <person name="Mondo S."/>
            <person name="Pangilinan J."/>
            <person name="Riley R."/>
            <person name="LaButti K."/>
            <person name="Andreopoulos B."/>
            <person name="Lipzen A."/>
            <person name="Chen C."/>
            <person name="Yan M."/>
            <person name="Daum C."/>
            <person name="Ng V."/>
            <person name="Clum A."/>
            <person name="Steindorff A."/>
            <person name="Ohm R.A."/>
            <person name="Martin F."/>
            <person name="Silar P."/>
            <person name="Natvig D.O."/>
            <person name="Lalanne C."/>
            <person name="Gautier V."/>
            <person name="Ament-Velasquez S.L."/>
            <person name="Kruys A."/>
            <person name="Hutchinson M.I."/>
            <person name="Powell A.J."/>
            <person name="Barry K."/>
            <person name="Miller A.N."/>
            <person name="Grigoriev I.V."/>
            <person name="Debuchy R."/>
            <person name="Gladieux P."/>
            <person name="Hiltunen Thoren M."/>
            <person name="Johannesson H."/>
        </authorList>
    </citation>
    <scope>NUCLEOTIDE SEQUENCE</scope>
    <source>
        <strain evidence="2">CBS 168.71</strain>
    </source>
</reference>